<name>A0A921Z9X7_MANSE</name>
<dbReference type="InterPro" id="IPR006578">
    <property type="entry name" value="MADF-dom"/>
</dbReference>
<feature type="domain" description="MADF" evidence="3">
    <location>
        <begin position="13"/>
        <end position="101"/>
    </location>
</feature>
<evidence type="ECO:0000313" key="4">
    <source>
        <dbReference type="EMBL" id="KAG6453219.1"/>
    </source>
</evidence>
<feature type="compositionally biased region" description="Low complexity" evidence="1">
    <location>
        <begin position="115"/>
        <end position="129"/>
    </location>
</feature>
<evidence type="ECO:0000259" key="3">
    <source>
        <dbReference type="PROSITE" id="PS51029"/>
    </source>
</evidence>
<dbReference type="SMART" id="SM00595">
    <property type="entry name" value="MADF"/>
    <property type="match status" value="1"/>
</dbReference>
<reference evidence="4" key="2">
    <citation type="submission" date="2020-12" db="EMBL/GenBank/DDBJ databases">
        <authorList>
            <person name="Kanost M."/>
        </authorList>
    </citation>
    <scope>NUCLEOTIDE SEQUENCE</scope>
</reference>
<dbReference type="AlphaFoldDB" id="A0A921Z9X7"/>
<dbReference type="Proteomes" id="UP000791440">
    <property type="component" value="Unassembled WGS sequence"/>
</dbReference>
<protein>
    <recommendedName>
        <fullName evidence="6">Transcription factor Adf-1</fullName>
    </recommendedName>
</protein>
<gene>
    <name evidence="4" type="ORF">O3G_MSEX008036</name>
</gene>
<sequence>MADLKFSVEEEDLLIHLIEEKRCLYDPECESYKDCFIRDNIWSAIAKQLHKTDEECRKRWKHIRDAYNRFKRKRRSGTGTRTKNSKWNFYKRLGFLEKIPLDINIEGVVNDNSDSEQVSSPSLSGLSKSTAGPDQQIENDDDQASIDNSSSIVATPLPSATEEPHLAQRKKRKFDELLQIMKTREENRVNLVKELSQRREESDDDDYTFSNHIRTVLKKLPPRLKIQARKDIFVTLARYETLVLDIKEEMV</sequence>
<dbReference type="CDD" id="cd00167">
    <property type="entry name" value="SANT"/>
    <property type="match status" value="1"/>
</dbReference>
<dbReference type="OrthoDB" id="5984255at2759"/>
<accession>A0A921Z9X7</accession>
<dbReference type="InterPro" id="IPR039353">
    <property type="entry name" value="TF_Adf1"/>
</dbReference>
<comment type="caution">
    <text evidence="4">The sequence shown here is derived from an EMBL/GenBank/DDBJ whole genome shotgun (WGS) entry which is preliminary data.</text>
</comment>
<keyword evidence="5" id="KW-1185">Reference proteome</keyword>
<dbReference type="Pfam" id="PF10545">
    <property type="entry name" value="MADF_DNA_bdg"/>
    <property type="match status" value="1"/>
</dbReference>
<dbReference type="EMBL" id="JH668439">
    <property type="protein sequence ID" value="KAG6453219.1"/>
    <property type="molecule type" value="Genomic_DNA"/>
</dbReference>
<feature type="region of interest" description="Disordered" evidence="1">
    <location>
        <begin position="112"/>
        <end position="148"/>
    </location>
</feature>
<evidence type="ECO:0000313" key="5">
    <source>
        <dbReference type="Proteomes" id="UP000791440"/>
    </source>
</evidence>
<evidence type="ECO:0008006" key="6">
    <source>
        <dbReference type="Google" id="ProtNLM"/>
    </source>
</evidence>
<dbReference type="PROSITE" id="PS50090">
    <property type="entry name" value="MYB_LIKE"/>
    <property type="match status" value="1"/>
</dbReference>
<dbReference type="PANTHER" id="PTHR12243">
    <property type="entry name" value="MADF DOMAIN TRANSCRIPTION FACTOR"/>
    <property type="match status" value="1"/>
</dbReference>
<evidence type="ECO:0000259" key="2">
    <source>
        <dbReference type="PROSITE" id="PS50090"/>
    </source>
</evidence>
<feature type="domain" description="Myb-like" evidence="2">
    <location>
        <begin position="1"/>
        <end position="64"/>
    </location>
</feature>
<dbReference type="PANTHER" id="PTHR12243:SF67">
    <property type="entry name" value="COREPRESSOR OF PANGOLIN, ISOFORM A-RELATED"/>
    <property type="match status" value="1"/>
</dbReference>
<organism evidence="4 5">
    <name type="scientific">Manduca sexta</name>
    <name type="common">Tobacco hawkmoth</name>
    <name type="synonym">Tobacco hornworm</name>
    <dbReference type="NCBI Taxonomy" id="7130"/>
    <lineage>
        <taxon>Eukaryota</taxon>
        <taxon>Metazoa</taxon>
        <taxon>Ecdysozoa</taxon>
        <taxon>Arthropoda</taxon>
        <taxon>Hexapoda</taxon>
        <taxon>Insecta</taxon>
        <taxon>Pterygota</taxon>
        <taxon>Neoptera</taxon>
        <taxon>Endopterygota</taxon>
        <taxon>Lepidoptera</taxon>
        <taxon>Glossata</taxon>
        <taxon>Ditrysia</taxon>
        <taxon>Bombycoidea</taxon>
        <taxon>Sphingidae</taxon>
        <taxon>Sphinginae</taxon>
        <taxon>Sphingini</taxon>
        <taxon>Manduca</taxon>
    </lineage>
</organism>
<dbReference type="Gene3D" id="1.10.10.60">
    <property type="entry name" value="Homeodomain-like"/>
    <property type="match status" value="1"/>
</dbReference>
<evidence type="ECO:0000256" key="1">
    <source>
        <dbReference type="SAM" id="MobiDB-lite"/>
    </source>
</evidence>
<dbReference type="PROSITE" id="PS51029">
    <property type="entry name" value="MADF"/>
    <property type="match status" value="1"/>
</dbReference>
<proteinExistence type="predicted"/>
<reference evidence="4" key="1">
    <citation type="journal article" date="2016" name="Insect Biochem. Mol. Biol.">
        <title>Multifaceted biological insights from a draft genome sequence of the tobacco hornworm moth, Manduca sexta.</title>
        <authorList>
            <person name="Kanost M.R."/>
            <person name="Arrese E.L."/>
            <person name="Cao X."/>
            <person name="Chen Y.R."/>
            <person name="Chellapilla S."/>
            <person name="Goldsmith M.R."/>
            <person name="Grosse-Wilde E."/>
            <person name="Heckel D.G."/>
            <person name="Herndon N."/>
            <person name="Jiang H."/>
            <person name="Papanicolaou A."/>
            <person name="Qu J."/>
            <person name="Soulages J.L."/>
            <person name="Vogel H."/>
            <person name="Walters J."/>
            <person name="Waterhouse R.M."/>
            <person name="Ahn S.J."/>
            <person name="Almeida F.C."/>
            <person name="An C."/>
            <person name="Aqrawi P."/>
            <person name="Bretschneider A."/>
            <person name="Bryant W.B."/>
            <person name="Bucks S."/>
            <person name="Chao H."/>
            <person name="Chevignon G."/>
            <person name="Christen J.M."/>
            <person name="Clarke D.F."/>
            <person name="Dittmer N.T."/>
            <person name="Ferguson L.C.F."/>
            <person name="Garavelou S."/>
            <person name="Gordon K.H.J."/>
            <person name="Gunaratna R.T."/>
            <person name="Han Y."/>
            <person name="Hauser F."/>
            <person name="He Y."/>
            <person name="Heidel-Fischer H."/>
            <person name="Hirsh A."/>
            <person name="Hu Y."/>
            <person name="Jiang H."/>
            <person name="Kalra D."/>
            <person name="Klinner C."/>
            <person name="Konig C."/>
            <person name="Kovar C."/>
            <person name="Kroll A.R."/>
            <person name="Kuwar S.S."/>
            <person name="Lee S.L."/>
            <person name="Lehman R."/>
            <person name="Li K."/>
            <person name="Li Z."/>
            <person name="Liang H."/>
            <person name="Lovelace S."/>
            <person name="Lu Z."/>
            <person name="Mansfield J.H."/>
            <person name="McCulloch K.J."/>
            <person name="Mathew T."/>
            <person name="Morton B."/>
            <person name="Muzny D.M."/>
            <person name="Neunemann D."/>
            <person name="Ongeri F."/>
            <person name="Pauchet Y."/>
            <person name="Pu L.L."/>
            <person name="Pyrousis I."/>
            <person name="Rao X.J."/>
            <person name="Redding A."/>
            <person name="Roesel C."/>
            <person name="Sanchez-Gracia A."/>
            <person name="Schaack S."/>
            <person name="Shukla A."/>
            <person name="Tetreau G."/>
            <person name="Wang Y."/>
            <person name="Xiong G.H."/>
            <person name="Traut W."/>
            <person name="Walsh T.K."/>
            <person name="Worley K.C."/>
            <person name="Wu D."/>
            <person name="Wu W."/>
            <person name="Wu Y.Q."/>
            <person name="Zhang X."/>
            <person name="Zou Z."/>
            <person name="Zucker H."/>
            <person name="Briscoe A.D."/>
            <person name="Burmester T."/>
            <person name="Clem R.J."/>
            <person name="Feyereisen R."/>
            <person name="Grimmelikhuijzen C.J.P."/>
            <person name="Hamodrakas S.J."/>
            <person name="Hansson B.S."/>
            <person name="Huguet E."/>
            <person name="Jermiin L.S."/>
            <person name="Lan Q."/>
            <person name="Lehman H.K."/>
            <person name="Lorenzen M."/>
            <person name="Merzendorfer H."/>
            <person name="Michalopoulos I."/>
            <person name="Morton D.B."/>
            <person name="Muthukrishnan S."/>
            <person name="Oakeshott J.G."/>
            <person name="Palmer W."/>
            <person name="Park Y."/>
            <person name="Passarelli A.L."/>
            <person name="Rozas J."/>
            <person name="Schwartz L.M."/>
            <person name="Smith W."/>
            <person name="Southgate A."/>
            <person name="Vilcinskas A."/>
            <person name="Vogt R."/>
            <person name="Wang P."/>
            <person name="Werren J."/>
            <person name="Yu X.Q."/>
            <person name="Zhou J.J."/>
            <person name="Brown S.J."/>
            <person name="Scherer S.E."/>
            <person name="Richards S."/>
            <person name="Blissard G.W."/>
        </authorList>
    </citation>
    <scope>NUCLEOTIDE SEQUENCE</scope>
</reference>
<dbReference type="SMART" id="SM00717">
    <property type="entry name" value="SANT"/>
    <property type="match status" value="1"/>
</dbReference>
<dbReference type="InterPro" id="IPR001005">
    <property type="entry name" value="SANT/Myb"/>
</dbReference>